<protein>
    <submittedName>
        <fullName evidence="4">NAD(P)-dependent dehydrogenase, short-chain alcohol dehydrogenase family</fullName>
    </submittedName>
</protein>
<evidence type="ECO:0000313" key="4">
    <source>
        <dbReference type="EMBL" id="SFR29951.1"/>
    </source>
</evidence>
<proteinExistence type="inferred from homology"/>
<dbReference type="GO" id="GO:0032787">
    <property type="term" value="P:monocarboxylic acid metabolic process"/>
    <property type="evidence" value="ECO:0007669"/>
    <property type="project" value="UniProtKB-ARBA"/>
</dbReference>
<dbReference type="CDD" id="cd05233">
    <property type="entry name" value="SDR_c"/>
    <property type="match status" value="1"/>
</dbReference>
<evidence type="ECO:0000256" key="1">
    <source>
        <dbReference type="ARBA" id="ARBA00006484"/>
    </source>
</evidence>
<name>A0A1I6FJ28_9PSEU</name>
<dbReference type="InterPro" id="IPR002347">
    <property type="entry name" value="SDR_fam"/>
</dbReference>
<evidence type="ECO:0000313" key="5">
    <source>
        <dbReference type="Proteomes" id="UP000198583"/>
    </source>
</evidence>
<dbReference type="PRINTS" id="PR00081">
    <property type="entry name" value="GDHRDH"/>
</dbReference>
<dbReference type="InterPro" id="IPR036291">
    <property type="entry name" value="NAD(P)-bd_dom_sf"/>
</dbReference>
<dbReference type="PRINTS" id="PR00080">
    <property type="entry name" value="SDRFAMILY"/>
</dbReference>
<dbReference type="PANTHER" id="PTHR42879:SF6">
    <property type="entry name" value="NADPH-DEPENDENT REDUCTASE BACG"/>
    <property type="match status" value="1"/>
</dbReference>
<dbReference type="SMART" id="SM00822">
    <property type="entry name" value="PKS_KR"/>
    <property type="match status" value="1"/>
</dbReference>
<gene>
    <name evidence="4" type="ORF">SAMN04488564_12444</name>
</gene>
<dbReference type="PANTHER" id="PTHR42879">
    <property type="entry name" value="3-OXOACYL-(ACYL-CARRIER-PROTEIN) REDUCTASE"/>
    <property type="match status" value="1"/>
</dbReference>
<evidence type="ECO:0000256" key="2">
    <source>
        <dbReference type="ARBA" id="ARBA00023002"/>
    </source>
</evidence>
<dbReference type="NCBIfam" id="NF005095">
    <property type="entry name" value="PRK06523.1"/>
    <property type="match status" value="1"/>
</dbReference>
<reference evidence="5" key="1">
    <citation type="submission" date="2016-10" db="EMBL/GenBank/DDBJ databases">
        <authorList>
            <person name="Varghese N."/>
            <person name="Submissions S."/>
        </authorList>
    </citation>
    <scope>NUCLEOTIDE SEQUENCE [LARGE SCALE GENOMIC DNA]</scope>
    <source>
        <strain evidence="5">DSM 44232</strain>
    </source>
</reference>
<dbReference type="FunFam" id="3.40.50.720:FF:000084">
    <property type="entry name" value="Short-chain dehydrogenase reductase"/>
    <property type="match status" value="1"/>
</dbReference>
<dbReference type="OrthoDB" id="8959163at2"/>
<dbReference type="InterPro" id="IPR057326">
    <property type="entry name" value="KR_dom"/>
</dbReference>
<evidence type="ECO:0000259" key="3">
    <source>
        <dbReference type="SMART" id="SM00822"/>
    </source>
</evidence>
<dbReference type="SUPFAM" id="SSF51735">
    <property type="entry name" value="NAD(P)-binding Rossmann-fold domains"/>
    <property type="match status" value="1"/>
</dbReference>
<dbReference type="Pfam" id="PF13561">
    <property type="entry name" value="adh_short_C2"/>
    <property type="match status" value="1"/>
</dbReference>
<dbReference type="AlphaFoldDB" id="A0A1I6FJ28"/>
<keyword evidence="5" id="KW-1185">Reference proteome</keyword>
<dbReference type="Proteomes" id="UP000198583">
    <property type="component" value="Unassembled WGS sequence"/>
</dbReference>
<dbReference type="RefSeq" id="WP_093606324.1">
    <property type="nucleotide sequence ID" value="NZ_FOYL01000024.1"/>
</dbReference>
<dbReference type="InterPro" id="IPR050259">
    <property type="entry name" value="SDR"/>
</dbReference>
<dbReference type="EMBL" id="FOYL01000024">
    <property type="protein sequence ID" value="SFR29951.1"/>
    <property type="molecule type" value="Genomic_DNA"/>
</dbReference>
<dbReference type="GO" id="GO:0016491">
    <property type="term" value="F:oxidoreductase activity"/>
    <property type="evidence" value="ECO:0007669"/>
    <property type="project" value="UniProtKB-KW"/>
</dbReference>
<organism evidence="4 5">
    <name type="scientific">Lentzea waywayandensis</name>
    <dbReference type="NCBI Taxonomy" id="84724"/>
    <lineage>
        <taxon>Bacteria</taxon>
        <taxon>Bacillati</taxon>
        <taxon>Actinomycetota</taxon>
        <taxon>Actinomycetes</taxon>
        <taxon>Pseudonocardiales</taxon>
        <taxon>Pseudonocardiaceae</taxon>
        <taxon>Lentzea</taxon>
    </lineage>
</organism>
<dbReference type="Gene3D" id="3.40.50.720">
    <property type="entry name" value="NAD(P)-binding Rossmann-like Domain"/>
    <property type="match status" value="1"/>
</dbReference>
<feature type="domain" description="Ketoreductase" evidence="3">
    <location>
        <begin position="13"/>
        <end position="189"/>
    </location>
</feature>
<sequence>MPRGTALDDLTGRRALVTGGTRGIGSAIVDHLTRAGATVAYSARTAPPPESATDLFIQADLASPADVEAISHHVHDRLGGVDILVHNVGADGGQHVPLLKQDNDIWQLVMDVNVLAPARLDRALVPGMVERGTGAVVHISSLSRSIPNPNRVPYGAAKAALSHYSKGLANEVAPSGVRVNSVTPGFTESSWGRAFVESLAEREGIGYNEARRRLMAEIGIPLGRPVVPDEVAELVTFLVSDRASAVVGSEHVIDGGSKPTV</sequence>
<keyword evidence="2" id="KW-0560">Oxidoreductase</keyword>
<comment type="similarity">
    <text evidence="1">Belongs to the short-chain dehydrogenases/reductases (SDR) family.</text>
</comment>
<dbReference type="STRING" id="84724.SAMN04488564_12444"/>
<dbReference type="PROSITE" id="PS00061">
    <property type="entry name" value="ADH_SHORT"/>
    <property type="match status" value="1"/>
</dbReference>
<accession>A0A1I6FJ28</accession>
<dbReference type="InterPro" id="IPR020904">
    <property type="entry name" value="Sc_DH/Rdtase_CS"/>
</dbReference>